<evidence type="ECO:0000259" key="1">
    <source>
        <dbReference type="Pfam" id="PF23768"/>
    </source>
</evidence>
<dbReference type="AlphaFoldDB" id="A0A239A9H1"/>
<dbReference type="Pfam" id="PF23768">
    <property type="entry name" value="DUF7167"/>
    <property type="match status" value="1"/>
</dbReference>
<sequence>MLITLHCHVALNTASVDEDVEVEVPDEFADWTQTEQFEYLEDEYNQWLGSNMDSGYNFTLHDQ</sequence>
<proteinExistence type="predicted"/>
<dbReference type="Proteomes" id="UP000198310">
    <property type="component" value="Unassembled WGS sequence"/>
</dbReference>
<evidence type="ECO:0000313" key="3">
    <source>
        <dbReference type="Proteomes" id="UP000198310"/>
    </source>
</evidence>
<feature type="domain" description="DUF7167" evidence="1">
    <location>
        <begin position="3"/>
        <end position="56"/>
    </location>
</feature>
<gene>
    <name evidence="2" type="ORF">SAMN06269173_11167</name>
</gene>
<reference evidence="3" key="1">
    <citation type="submission" date="2017-06" db="EMBL/GenBank/DDBJ databases">
        <authorList>
            <person name="Varghese N."/>
            <person name="Submissions S."/>
        </authorList>
    </citation>
    <scope>NUCLEOTIDE SEQUENCE [LARGE SCALE GENOMIC DNA]</scope>
    <source>
        <strain evidence="3">DSM 28041</strain>
    </source>
</reference>
<dbReference type="EMBL" id="FZNS01000011">
    <property type="protein sequence ID" value="SNR91991.1"/>
    <property type="molecule type" value="Genomic_DNA"/>
</dbReference>
<dbReference type="InterPro" id="IPR055591">
    <property type="entry name" value="DUF7167"/>
</dbReference>
<protein>
    <recommendedName>
        <fullName evidence="1">DUF7167 domain-containing protein</fullName>
    </recommendedName>
</protein>
<name>A0A239A9H1_9BACT</name>
<accession>A0A239A9H1</accession>
<organism evidence="2 3">
    <name type="scientific">Hymenobacter mucosus</name>
    <dbReference type="NCBI Taxonomy" id="1411120"/>
    <lineage>
        <taxon>Bacteria</taxon>
        <taxon>Pseudomonadati</taxon>
        <taxon>Bacteroidota</taxon>
        <taxon>Cytophagia</taxon>
        <taxon>Cytophagales</taxon>
        <taxon>Hymenobacteraceae</taxon>
        <taxon>Hymenobacter</taxon>
    </lineage>
</organism>
<evidence type="ECO:0000313" key="2">
    <source>
        <dbReference type="EMBL" id="SNR91991.1"/>
    </source>
</evidence>
<keyword evidence="3" id="KW-1185">Reference proteome</keyword>
<dbReference type="RefSeq" id="WP_089333899.1">
    <property type="nucleotide sequence ID" value="NZ_FZNS01000011.1"/>
</dbReference>